<evidence type="ECO:0000313" key="3">
    <source>
        <dbReference type="Proteomes" id="UP000799770"/>
    </source>
</evidence>
<evidence type="ECO:0000313" key="2">
    <source>
        <dbReference type="EMBL" id="KAF2110149.1"/>
    </source>
</evidence>
<protein>
    <submittedName>
        <fullName evidence="2">Uncharacterized protein</fullName>
    </submittedName>
</protein>
<dbReference type="Proteomes" id="UP000799770">
    <property type="component" value="Unassembled WGS sequence"/>
</dbReference>
<feature type="compositionally biased region" description="Acidic residues" evidence="1">
    <location>
        <begin position="137"/>
        <end position="151"/>
    </location>
</feature>
<dbReference type="Gene3D" id="3.40.50.1010">
    <property type="entry name" value="5'-nuclease"/>
    <property type="match status" value="1"/>
</dbReference>
<reference evidence="2" key="1">
    <citation type="journal article" date="2020" name="Stud. Mycol.">
        <title>101 Dothideomycetes genomes: a test case for predicting lifestyles and emergence of pathogens.</title>
        <authorList>
            <person name="Haridas S."/>
            <person name="Albert R."/>
            <person name="Binder M."/>
            <person name="Bloem J."/>
            <person name="Labutti K."/>
            <person name="Salamov A."/>
            <person name="Andreopoulos B."/>
            <person name="Baker S."/>
            <person name="Barry K."/>
            <person name="Bills G."/>
            <person name="Bluhm B."/>
            <person name="Cannon C."/>
            <person name="Castanera R."/>
            <person name="Culley D."/>
            <person name="Daum C."/>
            <person name="Ezra D."/>
            <person name="Gonzalez J."/>
            <person name="Henrissat B."/>
            <person name="Kuo A."/>
            <person name="Liang C."/>
            <person name="Lipzen A."/>
            <person name="Lutzoni F."/>
            <person name="Magnuson J."/>
            <person name="Mondo S."/>
            <person name="Nolan M."/>
            <person name="Ohm R."/>
            <person name="Pangilinan J."/>
            <person name="Park H.-J."/>
            <person name="Ramirez L."/>
            <person name="Alfaro M."/>
            <person name="Sun H."/>
            <person name="Tritt A."/>
            <person name="Yoshinaga Y."/>
            <person name="Zwiers L.-H."/>
            <person name="Turgeon B."/>
            <person name="Goodwin S."/>
            <person name="Spatafora J."/>
            <person name="Crous P."/>
            <person name="Grigoriev I."/>
        </authorList>
    </citation>
    <scope>NUCLEOTIDE SEQUENCE</scope>
    <source>
        <strain evidence="2">CBS 627.86</strain>
    </source>
</reference>
<feature type="region of interest" description="Disordered" evidence="1">
    <location>
        <begin position="137"/>
        <end position="204"/>
    </location>
</feature>
<name>A0A6A5YSI4_9PLEO</name>
<dbReference type="EMBL" id="ML977339">
    <property type="protein sequence ID" value="KAF2110149.1"/>
    <property type="molecule type" value="Genomic_DNA"/>
</dbReference>
<evidence type="ECO:0000256" key="1">
    <source>
        <dbReference type="SAM" id="MobiDB-lite"/>
    </source>
</evidence>
<feature type="region of interest" description="Disordered" evidence="1">
    <location>
        <begin position="300"/>
        <end position="457"/>
    </location>
</feature>
<gene>
    <name evidence="2" type="ORF">BDV96DRAFT_615446</name>
</gene>
<keyword evidence="3" id="KW-1185">Reference proteome</keyword>
<dbReference type="OrthoDB" id="5361617at2759"/>
<feature type="compositionally biased region" description="Basic and acidic residues" evidence="1">
    <location>
        <begin position="324"/>
        <end position="338"/>
    </location>
</feature>
<dbReference type="AlphaFoldDB" id="A0A6A5YSI4"/>
<feature type="compositionally biased region" description="Gly residues" evidence="1">
    <location>
        <begin position="380"/>
        <end position="392"/>
    </location>
</feature>
<accession>A0A6A5YSI4</accession>
<sequence length="457" mass="51078">MRRNHFPARPKADEVRMRVPEPLSQPTRKVFNCIVDDTALIAGVKKSTRDGIRKWVSQGAIRLFVPLHTLTQLDRLKKGTERINTDAREAIKWLDDITSMPAVETTGRVQLEGVDEAYTTWEEVEQFLLPETLLSMDDSESDEEDYNEELESSFNALDVSDETSMSSSHSMDDLPKSPRSPKSILSAGGFSNENSPPHNPKAAALVLGSPNRTARNSAELARPETSPKGAVPAYLRPLFNHILWTINKEGNPDAALESFILLTNDPIKHNIAQKFGIRSKRLEQLRDAVGREDREYKNRQTLYKIESEGSKARVMSEQTSTESNKPDRPKSSHSKKEPDSDDEDVVLLKRAPRGPQAQLKNQRVLDPNEFNRTNQQHFGPRGGRGGFSGPRGRGFAPRAGRGGFAPRGNYMPPGPPVRAPPASRVDPNAPIDPDSFTRPTPRVSNMRGTRRKLWEPN</sequence>
<organism evidence="2 3">
    <name type="scientific">Lophiotrema nucula</name>
    <dbReference type="NCBI Taxonomy" id="690887"/>
    <lineage>
        <taxon>Eukaryota</taxon>
        <taxon>Fungi</taxon>
        <taxon>Dikarya</taxon>
        <taxon>Ascomycota</taxon>
        <taxon>Pezizomycotina</taxon>
        <taxon>Dothideomycetes</taxon>
        <taxon>Pleosporomycetidae</taxon>
        <taxon>Pleosporales</taxon>
        <taxon>Lophiotremataceae</taxon>
        <taxon>Lophiotrema</taxon>
    </lineage>
</organism>
<proteinExistence type="predicted"/>